<proteinExistence type="predicted"/>
<protein>
    <recommendedName>
        <fullName evidence="2">histidine kinase</fullName>
        <ecNumber evidence="2">2.7.13.3</ecNumber>
    </recommendedName>
</protein>
<dbReference type="Pfam" id="PF02518">
    <property type="entry name" value="HATPase_c"/>
    <property type="match status" value="1"/>
</dbReference>
<keyword evidence="8" id="KW-0067">ATP-binding</keyword>
<dbReference type="PANTHER" id="PTHR45453:SF1">
    <property type="entry name" value="PHOSPHATE REGULON SENSOR PROTEIN PHOR"/>
    <property type="match status" value="1"/>
</dbReference>
<sequence>MDNKETLFLIQNITHQAINPMSGVIGTLDTLISDVIPEHKKAQRLARARAQLEYTISLIRNLSYFAEYASGNTESISNSSIKTTVIPQAIIESAQFFQEQGTNSKIKVELEDRNTQNCVKGDPNLLKQVFMNLIDNGVKYGKAGSTLTIKNWIQKKTDNLIITFEGQSEAFSNEDDIFAIGYRAKSAKERTSSGSGLGLHICKLIIENAFQGTIDGSHSSSGITKFEIRIPNGFLK</sequence>
<keyword evidence="4" id="KW-0808">Transferase</keyword>
<evidence type="ECO:0000256" key="2">
    <source>
        <dbReference type="ARBA" id="ARBA00012438"/>
    </source>
</evidence>
<evidence type="ECO:0000256" key="3">
    <source>
        <dbReference type="ARBA" id="ARBA00022553"/>
    </source>
</evidence>
<keyword evidence="9" id="KW-1185">Reference proteome</keyword>
<keyword evidence="3" id="KW-0597">Phosphoprotein</keyword>
<comment type="caution">
    <text evidence="8">The sequence shown here is derived from an EMBL/GenBank/DDBJ whole genome shotgun (WGS) entry which is preliminary data.</text>
</comment>
<dbReference type="SUPFAM" id="SSF55874">
    <property type="entry name" value="ATPase domain of HSP90 chaperone/DNA topoisomerase II/histidine kinase"/>
    <property type="match status" value="1"/>
</dbReference>
<dbReference type="EMBL" id="JAMDGY010000140">
    <property type="protein sequence ID" value="MDD0994192.1"/>
    <property type="molecule type" value="Genomic_DNA"/>
</dbReference>
<dbReference type="Gene3D" id="3.30.565.10">
    <property type="entry name" value="Histidine kinase-like ATPase, C-terminal domain"/>
    <property type="match status" value="1"/>
</dbReference>
<feature type="domain" description="Histidine kinase" evidence="7">
    <location>
        <begin position="12"/>
        <end position="234"/>
    </location>
</feature>
<keyword evidence="6" id="KW-0902">Two-component regulatory system</keyword>
<organism evidence="8 9">
    <name type="scientific">Pseudomonas fontis</name>
    <dbReference type="NCBI Taxonomy" id="2942633"/>
    <lineage>
        <taxon>Bacteria</taxon>
        <taxon>Pseudomonadati</taxon>
        <taxon>Pseudomonadota</taxon>
        <taxon>Gammaproteobacteria</taxon>
        <taxon>Pseudomonadales</taxon>
        <taxon>Pseudomonadaceae</taxon>
        <taxon>Pseudomonas</taxon>
    </lineage>
</organism>
<dbReference type="PANTHER" id="PTHR45453">
    <property type="entry name" value="PHOSPHATE REGULON SENSOR PROTEIN PHOR"/>
    <property type="match status" value="1"/>
</dbReference>
<gene>
    <name evidence="8" type="ORF">M5G11_27090</name>
</gene>
<keyword evidence="5" id="KW-0418">Kinase</keyword>
<dbReference type="EC" id="2.7.13.3" evidence="2"/>
<dbReference type="PROSITE" id="PS50109">
    <property type="entry name" value="HIS_KIN"/>
    <property type="match status" value="1"/>
</dbReference>
<evidence type="ECO:0000313" key="9">
    <source>
        <dbReference type="Proteomes" id="UP001148203"/>
    </source>
</evidence>
<evidence type="ECO:0000256" key="6">
    <source>
        <dbReference type="ARBA" id="ARBA00023012"/>
    </source>
</evidence>
<evidence type="ECO:0000256" key="1">
    <source>
        <dbReference type="ARBA" id="ARBA00000085"/>
    </source>
</evidence>
<dbReference type="Proteomes" id="UP001148203">
    <property type="component" value="Unassembled WGS sequence"/>
</dbReference>
<reference evidence="8 9" key="1">
    <citation type="submission" date="2022-05" db="EMBL/GenBank/DDBJ databases">
        <title>Novel Pseudomonas spp. Isolated from a Rainbow Trout Aquaculture Facility.</title>
        <authorList>
            <person name="Testerman T."/>
            <person name="Graf J."/>
        </authorList>
    </citation>
    <scope>NUCLEOTIDE SEQUENCE [LARGE SCALE GENOMIC DNA]</scope>
    <source>
        <strain evidence="8 9">ID681</strain>
    </source>
</reference>
<dbReference type="SMART" id="SM00387">
    <property type="entry name" value="HATPase_c"/>
    <property type="match status" value="1"/>
</dbReference>
<dbReference type="GO" id="GO:0005524">
    <property type="term" value="F:ATP binding"/>
    <property type="evidence" value="ECO:0007669"/>
    <property type="project" value="UniProtKB-KW"/>
</dbReference>
<name>A0ABT5P1D5_9PSED</name>
<accession>A0ABT5P1D5</accession>
<dbReference type="RefSeq" id="WP_273914079.1">
    <property type="nucleotide sequence ID" value="NZ_JAMDGX010000138.1"/>
</dbReference>
<dbReference type="InterPro" id="IPR036890">
    <property type="entry name" value="HATPase_C_sf"/>
</dbReference>
<evidence type="ECO:0000313" key="8">
    <source>
        <dbReference type="EMBL" id="MDD0994192.1"/>
    </source>
</evidence>
<dbReference type="InterPro" id="IPR050351">
    <property type="entry name" value="BphY/WalK/GraS-like"/>
</dbReference>
<comment type="catalytic activity">
    <reaction evidence="1">
        <text>ATP + protein L-histidine = ADP + protein N-phospho-L-histidine.</text>
        <dbReference type="EC" id="2.7.13.3"/>
    </reaction>
</comment>
<dbReference type="InterPro" id="IPR003594">
    <property type="entry name" value="HATPase_dom"/>
</dbReference>
<keyword evidence="8" id="KW-0547">Nucleotide-binding</keyword>
<dbReference type="InterPro" id="IPR005467">
    <property type="entry name" value="His_kinase_dom"/>
</dbReference>
<evidence type="ECO:0000259" key="7">
    <source>
        <dbReference type="PROSITE" id="PS50109"/>
    </source>
</evidence>
<evidence type="ECO:0000256" key="4">
    <source>
        <dbReference type="ARBA" id="ARBA00022679"/>
    </source>
</evidence>
<evidence type="ECO:0000256" key="5">
    <source>
        <dbReference type="ARBA" id="ARBA00022777"/>
    </source>
</evidence>